<dbReference type="AlphaFoldDB" id="A0A6J4K4A7"/>
<evidence type="ECO:0000256" key="2">
    <source>
        <dbReference type="ARBA" id="ARBA00023080"/>
    </source>
</evidence>
<dbReference type="Pfam" id="PF22769">
    <property type="entry name" value="DCD"/>
    <property type="match status" value="1"/>
</dbReference>
<organism evidence="3">
    <name type="scientific">uncultured Chloroflexia bacterium</name>
    <dbReference type="NCBI Taxonomy" id="1672391"/>
    <lineage>
        <taxon>Bacteria</taxon>
        <taxon>Bacillati</taxon>
        <taxon>Chloroflexota</taxon>
        <taxon>Chloroflexia</taxon>
        <taxon>environmental samples</taxon>
    </lineage>
</organism>
<dbReference type="InterPro" id="IPR033704">
    <property type="entry name" value="dUTPase_trimeric"/>
</dbReference>
<dbReference type="SUPFAM" id="SSF51283">
    <property type="entry name" value="dUTPase-like"/>
    <property type="match status" value="1"/>
</dbReference>
<dbReference type="GO" id="GO:0008829">
    <property type="term" value="F:dCTP deaminase activity"/>
    <property type="evidence" value="ECO:0007669"/>
    <property type="project" value="InterPro"/>
</dbReference>
<protein>
    <submittedName>
        <fullName evidence="3">Uncharacterized protein</fullName>
    </submittedName>
</protein>
<dbReference type="GO" id="GO:0006229">
    <property type="term" value="P:dUTP biosynthetic process"/>
    <property type="evidence" value="ECO:0007669"/>
    <property type="project" value="InterPro"/>
</dbReference>
<sequence length="220" mass="24500">MPDKAAWSSIPEGTIIDSDMVALAEGGHLITDGFSREGIRQACYELTASKIWYETSAEREDKRVEVGDNGYVLRPNSYVTAIVSESIELPDNVLARILTKGRLFSVGILPVCTYADPGFSGRLGITMVNASHRYIVIKPGEPIAKIEFSVLGREVERPYSGQHGYDAEIWPIPFQLYAKADDLDASGIDPKDLDEIRASYGPVVRSLEARVRFYEKRVWI</sequence>
<keyword evidence="1" id="KW-0378">Hydrolase</keyword>
<dbReference type="CDD" id="cd07557">
    <property type="entry name" value="trimeric_dUTPase"/>
    <property type="match status" value="1"/>
</dbReference>
<accession>A0A6J4K4A7</accession>
<evidence type="ECO:0000313" key="3">
    <source>
        <dbReference type="EMBL" id="CAA9295590.1"/>
    </source>
</evidence>
<name>A0A6J4K4A7_9CHLR</name>
<reference evidence="3" key="1">
    <citation type="submission" date="2020-02" db="EMBL/GenBank/DDBJ databases">
        <authorList>
            <person name="Meier V. D."/>
        </authorList>
    </citation>
    <scope>NUCLEOTIDE SEQUENCE</scope>
    <source>
        <strain evidence="3">AVDCRST_MAG93</strain>
    </source>
</reference>
<gene>
    <name evidence="3" type="ORF">AVDCRST_MAG93-4230</name>
</gene>
<evidence type="ECO:0000256" key="1">
    <source>
        <dbReference type="ARBA" id="ARBA00022801"/>
    </source>
</evidence>
<dbReference type="InterPro" id="IPR011962">
    <property type="entry name" value="dCTP_deaminase"/>
</dbReference>
<proteinExistence type="predicted"/>
<dbReference type="Gene3D" id="2.70.40.10">
    <property type="match status" value="1"/>
</dbReference>
<dbReference type="PANTHER" id="PTHR42680">
    <property type="entry name" value="DCTP DEAMINASE"/>
    <property type="match status" value="1"/>
</dbReference>
<keyword evidence="2" id="KW-0546">Nucleotide metabolism</keyword>
<dbReference type="InterPro" id="IPR036157">
    <property type="entry name" value="dUTPase-like_sf"/>
</dbReference>
<dbReference type="PANTHER" id="PTHR42680:SF3">
    <property type="entry name" value="DCTP DEAMINASE"/>
    <property type="match status" value="1"/>
</dbReference>
<dbReference type="EMBL" id="CADCTR010001424">
    <property type="protein sequence ID" value="CAA9295590.1"/>
    <property type="molecule type" value="Genomic_DNA"/>
</dbReference>